<evidence type="ECO:0000256" key="1">
    <source>
        <dbReference type="SAM" id="MobiDB-lite"/>
    </source>
</evidence>
<dbReference type="GeneID" id="26840640"/>
<accession>A0A0V1PWW5</accession>
<feature type="compositionally biased region" description="Acidic residues" evidence="1">
    <location>
        <begin position="46"/>
        <end position="58"/>
    </location>
</feature>
<proteinExistence type="predicted"/>
<dbReference type="AlphaFoldDB" id="A0A0V1PWW5"/>
<feature type="compositionally biased region" description="Basic and acidic residues" evidence="1">
    <location>
        <begin position="74"/>
        <end position="83"/>
    </location>
</feature>
<evidence type="ECO:0000313" key="3">
    <source>
        <dbReference type="Proteomes" id="UP000054251"/>
    </source>
</evidence>
<protein>
    <submittedName>
        <fullName evidence="2">Uncharacterized protein</fullName>
    </submittedName>
</protein>
<dbReference type="RefSeq" id="XP_015466688.1">
    <property type="nucleotide sequence ID" value="XM_015612460.1"/>
</dbReference>
<sequence>MQRKLEFYHQRGIIPRDDAMIFGNFEDIESANNVELNSADYDADNFIIEDEDEGEEENTTGPDYVTASKNTQDQTKDQNKDYGFEIDENDDVDDLGLGEISKISKQTTKGYRDY</sequence>
<dbReference type="OrthoDB" id="166803at2759"/>
<reference evidence="2 3" key="1">
    <citation type="submission" date="2015-11" db="EMBL/GenBank/DDBJ databases">
        <title>The genome of Debaryomyces fabryi.</title>
        <authorList>
            <person name="Tafer H."/>
            <person name="Lopandic K."/>
        </authorList>
    </citation>
    <scope>NUCLEOTIDE SEQUENCE [LARGE SCALE GENOMIC DNA]</scope>
    <source>
        <strain evidence="2 3">CBS 789</strain>
    </source>
</reference>
<organism evidence="2 3">
    <name type="scientific">Debaryomyces fabryi</name>
    <dbReference type="NCBI Taxonomy" id="58627"/>
    <lineage>
        <taxon>Eukaryota</taxon>
        <taxon>Fungi</taxon>
        <taxon>Dikarya</taxon>
        <taxon>Ascomycota</taxon>
        <taxon>Saccharomycotina</taxon>
        <taxon>Pichiomycetes</taxon>
        <taxon>Debaryomycetaceae</taxon>
        <taxon>Debaryomyces</taxon>
    </lineage>
</organism>
<dbReference type="Proteomes" id="UP000054251">
    <property type="component" value="Unassembled WGS sequence"/>
</dbReference>
<comment type="caution">
    <text evidence="2">The sequence shown here is derived from an EMBL/GenBank/DDBJ whole genome shotgun (WGS) entry which is preliminary data.</text>
</comment>
<name>A0A0V1PWW5_9ASCO</name>
<evidence type="ECO:0000313" key="2">
    <source>
        <dbReference type="EMBL" id="KSA00586.1"/>
    </source>
</evidence>
<dbReference type="EMBL" id="LMYN01000081">
    <property type="protein sequence ID" value="KSA00586.1"/>
    <property type="molecule type" value="Genomic_DNA"/>
</dbReference>
<feature type="region of interest" description="Disordered" evidence="1">
    <location>
        <begin position="46"/>
        <end position="92"/>
    </location>
</feature>
<keyword evidence="3" id="KW-1185">Reference proteome</keyword>
<gene>
    <name evidence="2" type="ORF">AC631_03631</name>
</gene>